<feature type="region of interest" description="Disordered" evidence="1">
    <location>
        <begin position="1"/>
        <end position="214"/>
    </location>
</feature>
<name>A0A9N8DB07_9STRA</name>
<comment type="caution">
    <text evidence="2">The sequence shown here is derived from an EMBL/GenBank/DDBJ whole genome shotgun (WGS) entry which is preliminary data.</text>
</comment>
<organism evidence="2 3">
    <name type="scientific">Seminavis robusta</name>
    <dbReference type="NCBI Taxonomy" id="568900"/>
    <lineage>
        <taxon>Eukaryota</taxon>
        <taxon>Sar</taxon>
        <taxon>Stramenopiles</taxon>
        <taxon>Ochrophyta</taxon>
        <taxon>Bacillariophyta</taxon>
        <taxon>Bacillariophyceae</taxon>
        <taxon>Bacillariophycidae</taxon>
        <taxon>Naviculales</taxon>
        <taxon>Naviculaceae</taxon>
        <taxon>Seminavis</taxon>
    </lineage>
</organism>
<protein>
    <submittedName>
        <fullName evidence="2">Uncharacterized protein</fullName>
    </submittedName>
</protein>
<reference evidence="2" key="1">
    <citation type="submission" date="2020-06" db="EMBL/GenBank/DDBJ databases">
        <authorList>
            <consortium name="Plant Systems Biology data submission"/>
        </authorList>
    </citation>
    <scope>NUCLEOTIDE SEQUENCE</scope>
    <source>
        <strain evidence="2">D6</strain>
    </source>
</reference>
<dbReference type="OrthoDB" id="42069at2759"/>
<accession>A0A9N8DB07</accession>
<feature type="compositionally biased region" description="Polar residues" evidence="1">
    <location>
        <begin position="118"/>
        <end position="133"/>
    </location>
</feature>
<sequence length="744" mass="82215">MTAKENAVTKPEGTGAFHRTGSLDENVVRQHQRQRSQPTNTMDNSNNSASAGLDRSNTIAHSPRGSPRRDARRRMDDDSEMSQSMVARSLTGDLDDIVNSVARRAGRRKPRKEKVPSPTRNRPYSPANGSSQLRVPRGMRVRSGSPRNSPVRIGRSKTLDSATSAGSNSNASDIGSSNISRAASSNNGFSRTNTSEVEVPLLPAAPRPPGFRRMSTVDSRNRFIKMLESKTLTSFRHLNQRVVENNKPRTYMSRLFVTFEDCLDKLDAQNINAPKLESMAILIHECMSGDSRNYHSVQHVFEISKDFHDNDPIAVLAAMFHDCIYYNVDGGLSIDQKNILHGCFQPDGYTCRAHGADHHDAPLAMVENIFGYHLGEEITGQKGLNEFLSAVVAVRQLEDHLTKAQCAKIACCIAATIPFKNKPTEGKKTHMEELYDHMVETNDNFSLGMATEELVRAVQRAAKVANADIGNFGSDDIYYFLDNTWSLLTETNTTLRRSFLFTVMEFQHSLFKMNGFFHFLDPAAIFATFQNDPPSEEITKLTEQARKNLELGQKYVGAKLLSASVLAAFAALTGGDAPLSLFVGDLPSRHHNSQSINDALPGAKDNPFFNGVGADEDDVDDHLDMLVYQILSGGRRSESSFDVKQSPLGAFLYAVVGDRGLRMILDNKDLHPMTRENAIALLACIPREVTLYLAKTIACVAVSRTEAIMEVVDSLPTKTFGRASMVPQAVTIEEHEELKIVDSD</sequence>
<dbReference type="AlphaFoldDB" id="A0A9N8DB07"/>
<evidence type="ECO:0000313" key="3">
    <source>
        <dbReference type="Proteomes" id="UP001153069"/>
    </source>
</evidence>
<evidence type="ECO:0000313" key="2">
    <source>
        <dbReference type="EMBL" id="CAB9499698.1"/>
    </source>
</evidence>
<evidence type="ECO:0000256" key="1">
    <source>
        <dbReference type="SAM" id="MobiDB-lite"/>
    </source>
</evidence>
<proteinExistence type="predicted"/>
<gene>
    <name evidence="2" type="ORF">SEMRO_67_G037450.1</name>
</gene>
<dbReference type="EMBL" id="CAICTM010000066">
    <property type="protein sequence ID" value="CAB9499698.1"/>
    <property type="molecule type" value="Genomic_DNA"/>
</dbReference>
<feature type="compositionally biased region" description="Polar residues" evidence="1">
    <location>
        <begin position="35"/>
        <end position="60"/>
    </location>
</feature>
<feature type="compositionally biased region" description="Low complexity" evidence="1">
    <location>
        <begin position="161"/>
        <end position="188"/>
    </location>
</feature>
<keyword evidence="3" id="KW-1185">Reference proteome</keyword>
<feature type="compositionally biased region" description="Basic and acidic residues" evidence="1">
    <location>
        <begin position="67"/>
        <end position="76"/>
    </location>
</feature>
<dbReference type="Proteomes" id="UP001153069">
    <property type="component" value="Unassembled WGS sequence"/>
</dbReference>